<gene>
    <name evidence="1" type="ORF">LTS18_003865</name>
</gene>
<name>A0ACC3D6D2_9PEZI</name>
<evidence type="ECO:0000313" key="1">
    <source>
        <dbReference type="EMBL" id="KAK3062536.1"/>
    </source>
</evidence>
<keyword evidence="2" id="KW-1185">Reference proteome</keyword>
<protein>
    <submittedName>
        <fullName evidence="1">Uncharacterized protein</fullName>
    </submittedName>
</protein>
<organism evidence="1 2">
    <name type="scientific">Coniosporium uncinatum</name>
    <dbReference type="NCBI Taxonomy" id="93489"/>
    <lineage>
        <taxon>Eukaryota</taxon>
        <taxon>Fungi</taxon>
        <taxon>Dikarya</taxon>
        <taxon>Ascomycota</taxon>
        <taxon>Pezizomycotina</taxon>
        <taxon>Dothideomycetes</taxon>
        <taxon>Dothideomycetes incertae sedis</taxon>
        <taxon>Coniosporium</taxon>
    </lineage>
</organism>
<evidence type="ECO:0000313" key="2">
    <source>
        <dbReference type="Proteomes" id="UP001186974"/>
    </source>
</evidence>
<reference evidence="1" key="1">
    <citation type="submission" date="2024-09" db="EMBL/GenBank/DDBJ databases">
        <title>Black Yeasts Isolated from many extreme environments.</title>
        <authorList>
            <person name="Coleine C."/>
            <person name="Stajich J.E."/>
            <person name="Selbmann L."/>
        </authorList>
    </citation>
    <scope>NUCLEOTIDE SEQUENCE</scope>
    <source>
        <strain evidence="1">CCFEE 5737</strain>
    </source>
</reference>
<sequence length="146" mass="15731">MSAPTTADKSSEQVKFLVVCIKHTEGGKPDFQKVADEMGIVTKAAAGKRYERLLKTYGLTSSGQPIGSKSPTKVHTATDDDAEVAVPKTPKSTGKRAKKTADTGADGEESPTKKRKAAPKAKKEVDPEETEDEKERVKDDVEVEEV</sequence>
<proteinExistence type="predicted"/>
<dbReference type="Proteomes" id="UP001186974">
    <property type="component" value="Unassembled WGS sequence"/>
</dbReference>
<accession>A0ACC3D6D2</accession>
<comment type="caution">
    <text evidence="1">The sequence shown here is derived from an EMBL/GenBank/DDBJ whole genome shotgun (WGS) entry which is preliminary data.</text>
</comment>
<dbReference type="EMBL" id="JAWDJW010007242">
    <property type="protein sequence ID" value="KAK3062536.1"/>
    <property type="molecule type" value="Genomic_DNA"/>
</dbReference>